<dbReference type="Pfam" id="PF08528">
    <property type="entry name" value="Whi5"/>
    <property type="match status" value="1"/>
</dbReference>
<keyword evidence="5" id="KW-0678">Repressor</keyword>
<feature type="compositionally biased region" description="Polar residues" evidence="9">
    <location>
        <begin position="340"/>
        <end position="370"/>
    </location>
</feature>
<keyword evidence="4" id="KW-0963">Cytoplasm</keyword>
<dbReference type="PANTHER" id="PTHR28246">
    <property type="entry name" value="G1-SPECIFIC TRANSCRIPTIONAL REPRESSOR WHI5-RELATED"/>
    <property type="match status" value="1"/>
</dbReference>
<evidence type="ECO:0000256" key="5">
    <source>
        <dbReference type="ARBA" id="ARBA00022491"/>
    </source>
</evidence>
<feature type="compositionally biased region" description="Polar residues" evidence="9">
    <location>
        <begin position="269"/>
        <end position="292"/>
    </location>
</feature>
<name>A0ABQ9NY69_9PEZI</name>
<evidence type="ECO:0000256" key="3">
    <source>
        <dbReference type="ARBA" id="ARBA00006922"/>
    </source>
</evidence>
<feature type="compositionally biased region" description="Polar residues" evidence="9">
    <location>
        <begin position="144"/>
        <end position="153"/>
    </location>
</feature>
<dbReference type="PANTHER" id="PTHR28246:SF1">
    <property type="entry name" value="G1-SPECIFIC TRANSCRIPTIONAL REPRESSOR WHI5-RELATED"/>
    <property type="match status" value="1"/>
</dbReference>
<evidence type="ECO:0000256" key="1">
    <source>
        <dbReference type="ARBA" id="ARBA00004123"/>
    </source>
</evidence>
<keyword evidence="7" id="KW-0804">Transcription</keyword>
<gene>
    <name evidence="10" type="ORF">H2201_003032</name>
</gene>
<keyword evidence="11" id="KW-1185">Reference proteome</keyword>
<comment type="subcellular location">
    <subcellularLocation>
        <location evidence="2">Cytoplasm</location>
    </subcellularLocation>
    <subcellularLocation>
        <location evidence="1">Nucleus</location>
    </subcellularLocation>
</comment>
<feature type="region of interest" description="Disordered" evidence="9">
    <location>
        <begin position="324"/>
        <end position="385"/>
    </location>
</feature>
<feature type="compositionally biased region" description="Polar residues" evidence="9">
    <location>
        <begin position="80"/>
        <end position="111"/>
    </location>
</feature>
<evidence type="ECO:0000256" key="2">
    <source>
        <dbReference type="ARBA" id="ARBA00004496"/>
    </source>
</evidence>
<organism evidence="10 11">
    <name type="scientific">Coniosporium apollinis</name>
    <dbReference type="NCBI Taxonomy" id="61459"/>
    <lineage>
        <taxon>Eukaryota</taxon>
        <taxon>Fungi</taxon>
        <taxon>Dikarya</taxon>
        <taxon>Ascomycota</taxon>
        <taxon>Pezizomycotina</taxon>
        <taxon>Dothideomycetes</taxon>
        <taxon>Dothideomycetes incertae sedis</taxon>
        <taxon>Coniosporium</taxon>
    </lineage>
</organism>
<evidence type="ECO:0000256" key="8">
    <source>
        <dbReference type="ARBA" id="ARBA00023242"/>
    </source>
</evidence>
<feature type="region of interest" description="Disordered" evidence="9">
    <location>
        <begin position="238"/>
        <end position="303"/>
    </location>
</feature>
<accession>A0ABQ9NY69</accession>
<feature type="region of interest" description="Disordered" evidence="9">
    <location>
        <begin position="1"/>
        <end position="202"/>
    </location>
</feature>
<dbReference type="InterPro" id="IPR013734">
    <property type="entry name" value="TF_Nrm1/Whi5"/>
</dbReference>
<reference evidence="10" key="1">
    <citation type="submission" date="2022-10" db="EMBL/GenBank/DDBJ databases">
        <title>Culturing micro-colonial fungi from biological soil crusts in the Mojave desert and describing Neophaeococcomyces mojavensis, and introducing the new genera and species Taxawa tesnikishii.</title>
        <authorList>
            <person name="Kurbessoian T."/>
            <person name="Stajich J.E."/>
        </authorList>
    </citation>
    <scope>NUCLEOTIDE SEQUENCE</scope>
    <source>
        <strain evidence="10">TK_1</strain>
    </source>
</reference>
<keyword evidence="8" id="KW-0539">Nucleus</keyword>
<evidence type="ECO:0000313" key="10">
    <source>
        <dbReference type="EMBL" id="KAJ9666898.1"/>
    </source>
</evidence>
<protein>
    <submittedName>
        <fullName evidence="10">Uncharacterized protein</fullName>
    </submittedName>
</protein>
<dbReference type="EMBL" id="JAPDRL010000016">
    <property type="protein sequence ID" value="KAJ9666898.1"/>
    <property type="molecule type" value="Genomic_DNA"/>
</dbReference>
<feature type="compositionally biased region" description="Low complexity" evidence="9">
    <location>
        <begin position="58"/>
        <end position="79"/>
    </location>
</feature>
<dbReference type="Proteomes" id="UP001172684">
    <property type="component" value="Unassembled WGS sequence"/>
</dbReference>
<comment type="caution">
    <text evidence="10">The sequence shown here is derived from an EMBL/GenBank/DDBJ whole genome shotgun (WGS) entry which is preliminary data.</text>
</comment>
<evidence type="ECO:0000256" key="4">
    <source>
        <dbReference type="ARBA" id="ARBA00022490"/>
    </source>
</evidence>
<evidence type="ECO:0000313" key="11">
    <source>
        <dbReference type="Proteomes" id="UP001172684"/>
    </source>
</evidence>
<proteinExistence type="inferred from homology"/>
<sequence length="438" mass="46545">METISPAAHEPASILSSFQSRDAGAAGRATYPTINTSNERSKSEKTLAQVHQQPLPNSQESYVSTSSSTSAPRLQSSLSDLSNPSIPETTLTSPTTSDHSQGQSETPQKSQLAEKPASNERQRQPRARTPTIDVAAANAKRDSVNSTQTSPMSIDTPGLTHGSKRTASGLVKPAMPDTPASPVTATPCKHSRTTSLDSNNGHRIGELSAQLKTRLTYAMLKVQHGWENRTLDELEAATSQHASPLLSTPGAGRSQHNSDSPRARGPSAVSDTSDQPFFSPGSYTSRRSSISHAHNGAHSYHTSSALHAPTGTLYSPFSSAPTLAPAPDITSGPRSRRSNSTRVPPMLSSLQYPTPQPSRLTEPRTPTATPRQGILRMPSQQAEKDAVDSLLFMSSPQNSAYLAHTASAQPSPLRAEFGGKRVVFEGREGGGEYRGGGR</sequence>
<keyword evidence="6" id="KW-0805">Transcription regulation</keyword>
<evidence type="ECO:0000256" key="7">
    <source>
        <dbReference type="ARBA" id="ARBA00023163"/>
    </source>
</evidence>
<dbReference type="InterPro" id="IPR039198">
    <property type="entry name" value="Srl3/Whi5"/>
</dbReference>
<evidence type="ECO:0000256" key="9">
    <source>
        <dbReference type="SAM" id="MobiDB-lite"/>
    </source>
</evidence>
<evidence type="ECO:0000256" key="6">
    <source>
        <dbReference type="ARBA" id="ARBA00023015"/>
    </source>
</evidence>
<comment type="similarity">
    <text evidence="3">Belongs to the WHI5/NRM1 family.</text>
</comment>